<sequence>MLRRLIRHLLTTQSSGRKHFPCATLQAIQAVIAEGETVHRAEVRLIIEPALAWPELLERQTSRMRAHDLFSQYRIWDTEENCGILVYINLADHQVEIIADRGINCCVLPDEWKEVCQTMTQGFAKGDYHEATLRGLRYLNTILQRRFPEQKALQSAPPNQLSDAPIFL</sequence>
<reference evidence="3" key="1">
    <citation type="journal article" date="2019" name="Int. J. Syst. Evol. Microbiol.">
        <title>The Global Catalogue of Microorganisms (GCM) 10K type strain sequencing project: providing services to taxonomists for standard genome sequencing and annotation.</title>
        <authorList>
            <consortium name="The Broad Institute Genomics Platform"/>
            <consortium name="The Broad Institute Genome Sequencing Center for Infectious Disease"/>
            <person name="Wu L."/>
            <person name="Ma J."/>
        </authorList>
    </citation>
    <scope>NUCLEOTIDE SEQUENCE [LARGE SCALE GENOMIC DNA]</scope>
    <source>
        <strain evidence="3">CCM 2767</strain>
    </source>
</reference>
<evidence type="ECO:0000313" key="2">
    <source>
        <dbReference type="EMBL" id="GGI18656.1"/>
    </source>
</evidence>
<keyword evidence="3" id="KW-1185">Reference proteome</keyword>
<accession>A0A8J3AXF7</accession>
<dbReference type="PANTHER" id="PTHR30373:SF8">
    <property type="entry name" value="BLL7265 PROTEIN"/>
    <property type="match status" value="1"/>
</dbReference>
<evidence type="ECO:0000313" key="3">
    <source>
        <dbReference type="Proteomes" id="UP000642180"/>
    </source>
</evidence>
<dbReference type="Proteomes" id="UP000642180">
    <property type="component" value="Unassembled WGS sequence"/>
</dbReference>
<evidence type="ECO:0000259" key="1">
    <source>
        <dbReference type="Pfam" id="PF04536"/>
    </source>
</evidence>
<dbReference type="RefSeq" id="WP_188380636.1">
    <property type="nucleotide sequence ID" value="NZ_BMDI01000001.1"/>
</dbReference>
<name>A0A8J3AXF7_9BURK</name>
<gene>
    <name evidence="2" type="ORF">GCM10008066_15170</name>
</gene>
<organism evidence="2 3">
    <name type="scientific">Oxalicibacterium faecigallinarum</name>
    <dbReference type="NCBI Taxonomy" id="573741"/>
    <lineage>
        <taxon>Bacteria</taxon>
        <taxon>Pseudomonadati</taxon>
        <taxon>Pseudomonadota</taxon>
        <taxon>Betaproteobacteria</taxon>
        <taxon>Burkholderiales</taxon>
        <taxon>Oxalobacteraceae</taxon>
        <taxon>Oxalicibacterium</taxon>
    </lineage>
</organism>
<comment type="caution">
    <text evidence="2">The sequence shown here is derived from an EMBL/GenBank/DDBJ whole genome shotgun (WGS) entry which is preliminary data.</text>
</comment>
<dbReference type="AlphaFoldDB" id="A0A8J3AXF7"/>
<dbReference type="EMBL" id="BMDI01000001">
    <property type="protein sequence ID" value="GGI18656.1"/>
    <property type="molecule type" value="Genomic_DNA"/>
</dbReference>
<dbReference type="InterPro" id="IPR007621">
    <property type="entry name" value="TPM_dom"/>
</dbReference>
<feature type="domain" description="TPM" evidence="1">
    <location>
        <begin position="23"/>
        <end position="139"/>
    </location>
</feature>
<proteinExistence type="predicted"/>
<dbReference type="Gene3D" id="3.10.310.50">
    <property type="match status" value="1"/>
</dbReference>
<dbReference type="Pfam" id="PF04536">
    <property type="entry name" value="TPM_phosphatase"/>
    <property type="match status" value="1"/>
</dbReference>
<protein>
    <submittedName>
        <fullName evidence="2">Membrane protein</fullName>
    </submittedName>
</protein>
<dbReference type="PANTHER" id="PTHR30373">
    <property type="entry name" value="UPF0603 PROTEIN YGCG"/>
    <property type="match status" value="1"/>
</dbReference>